<dbReference type="Pfam" id="PF09933">
    <property type="entry name" value="DUF2165"/>
    <property type="match status" value="1"/>
</dbReference>
<accession>A0ABT5YJJ9</accession>
<name>A0ABT5YJJ9_9PROT</name>
<dbReference type="EMBL" id="JARHUD010000002">
    <property type="protein sequence ID" value="MDF2095115.1"/>
    <property type="molecule type" value="Genomic_DNA"/>
</dbReference>
<dbReference type="InterPro" id="IPR018681">
    <property type="entry name" value="DUF2165_transmembrane"/>
</dbReference>
<gene>
    <name evidence="2" type="ORF">P2G67_03900</name>
</gene>
<feature type="transmembrane region" description="Helical" evidence="1">
    <location>
        <begin position="66"/>
        <end position="85"/>
    </location>
</feature>
<evidence type="ECO:0000313" key="2">
    <source>
        <dbReference type="EMBL" id="MDF2095115.1"/>
    </source>
</evidence>
<evidence type="ECO:0000313" key="3">
    <source>
        <dbReference type="Proteomes" id="UP001215503"/>
    </source>
</evidence>
<protein>
    <submittedName>
        <fullName evidence="2">DUF2165 domain-containing protein</fullName>
    </submittedName>
</protein>
<organism evidence="2 3">
    <name type="scientific">Aquibaculum arenosum</name>
    <dbReference type="NCBI Taxonomy" id="3032591"/>
    <lineage>
        <taxon>Bacteria</taxon>
        <taxon>Pseudomonadati</taxon>
        <taxon>Pseudomonadota</taxon>
        <taxon>Alphaproteobacteria</taxon>
        <taxon>Rhodospirillales</taxon>
        <taxon>Rhodovibrionaceae</taxon>
        <taxon>Aquibaculum</taxon>
    </lineage>
</organism>
<keyword evidence="1" id="KW-0472">Membrane</keyword>
<dbReference type="Proteomes" id="UP001215503">
    <property type="component" value="Unassembled WGS sequence"/>
</dbReference>
<keyword evidence="1" id="KW-0812">Transmembrane</keyword>
<proteinExistence type="predicted"/>
<reference evidence="2 3" key="1">
    <citation type="submission" date="2023-03" db="EMBL/GenBank/DDBJ databases">
        <title>Fodinicurvata sp. CAU 1616 isolated from sea sendiment.</title>
        <authorList>
            <person name="Kim W."/>
        </authorList>
    </citation>
    <scope>NUCLEOTIDE SEQUENCE [LARGE SCALE GENOMIC DNA]</scope>
    <source>
        <strain evidence="2 3">CAU 1616</strain>
    </source>
</reference>
<evidence type="ECO:0000256" key="1">
    <source>
        <dbReference type="SAM" id="Phobius"/>
    </source>
</evidence>
<feature type="transmembrane region" description="Helical" evidence="1">
    <location>
        <begin position="105"/>
        <end position="129"/>
    </location>
</feature>
<feature type="transmembrane region" description="Helical" evidence="1">
    <location>
        <begin position="141"/>
        <end position="158"/>
    </location>
</feature>
<keyword evidence="3" id="KW-1185">Reference proteome</keyword>
<sequence length="162" mass="17708">MTLIRRCKATLVAGIALFFTLVAFGNITDYGSNFAFVQHVLSMDTIFSDSALSWRALTSPAIHHAAYALIIAWQTVTALLCWYGAYRLWEASDDGIAFAQARPTAVLGLTAGFLLYAVGFMTIGGEWFAMWQSDTWNGQSAAARFLLMIGIVLLAVLAREEA</sequence>
<comment type="caution">
    <text evidence="2">The sequence shown here is derived from an EMBL/GenBank/DDBJ whole genome shotgun (WGS) entry which is preliminary data.</text>
</comment>
<keyword evidence="1" id="KW-1133">Transmembrane helix</keyword>
<dbReference type="RefSeq" id="WP_275820230.1">
    <property type="nucleotide sequence ID" value="NZ_JARHUD010000002.1"/>
</dbReference>